<feature type="region of interest" description="Disordered" evidence="1">
    <location>
        <begin position="117"/>
        <end position="146"/>
    </location>
</feature>
<dbReference type="Proteomes" id="UP000765509">
    <property type="component" value="Unassembled WGS sequence"/>
</dbReference>
<evidence type="ECO:0000313" key="2">
    <source>
        <dbReference type="EMBL" id="MBW0569006.1"/>
    </source>
</evidence>
<dbReference type="AlphaFoldDB" id="A0A9Q3JVU6"/>
<keyword evidence="3" id="KW-1185">Reference proteome</keyword>
<organism evidence="2 3">
    <name type="scientific">Austropuccinia psidii MF-1</name>
    <dbReference type="NCBI Taxonomy" id="1389203"/>
    <lineage>
        <taxon>Eukaryota</taxon>
        <taxon>Fungi</taxon>
        <taxon>Dikarya</taxon>
        <taxon>Basidiomycota</taxon>
        <taxon>Pucciniomycotina</taxon>
        <taxon>Pucciniomycetes</taxon>
        <taxon>Pucciniales</taxon>
        <taxon>Sphaerophragmiaceae</taxon>
        <taxon>Austropuccinia</taxon>
    </lineage>
</organism>
<feature type="compositionally biased region" description="Polar residues" evidence="1">
    <location>
        <begin position="45"/>
        <end position="57"/>
    </location>
</feature>
<evidence type="ECO:0000313" key="3">
    <source>
        <dbReference type="Proteomes" id="UP000765509"/>
    </source>
</evidence>
<reference evidence="2" key="1">
    <citation type="submission" date="2021-03" db="EMBL/GenBank/DDBJ databases">
        <title>Draft genome sequence of rust myrtle Austropuccinia psidii MF-1, a brazilian biotype.</title>
        <authorList>
            <person name="Quecine M.C."/>
            <person name="Pachon D.M.R."/>
            <person name="Bonatelli M.L."/>
            <person name="Correr F.H."/>
            <person name="Franceschini L.M."/>
            <person name="Leite T.F."/>
            <person name="Margarido G.R.A."/>
            <person name="Almeida C.A."/>
            <person name="Ferrarezi J.A."/>
            <person name="Labate C.A."/>
        </authorList>
    </citation>
    <scope>NUCLEOTIDE SEQUENCE</scope>
    <source>
        <strain evidence="2">MF-1</strain>
    </source>
</reference>
<feature type="region of interest" description="Disordered" evidence="1">
    <location>
        <begin position="36"/>
        <end position="60"/>
    </location>
</feature>
<protein>
    <submittedName>
        <fullName evidence="2">Uncharacterized protein</fullName>
    </submittedName>
</protein>
<sequence length="211" mass="23520">MSNPYNHTARGAPAQDTLARTPLWSTMMKAFPSWNGCRDRKQADRNNSGQLALSPQDGNGKRTFKLGLIVTHGIQTQNQNPPNPLQQDSPVGDMPWEQSLLQATPGLSGSQWLEELFPKPSQHDEPPIPGPSQPSEPHEYPLTGEPELELDPMQSMEEPFDCPAKTTSVIIIDNMPVGSPLPFLLLWRSLLFTPRTQPPRPLNPTMRLCRN</sequence>
<name>A0A9Q3JVU6_9BASI</name>
<evidence type="ECO:0000256" key="1">
    <source>
        <dbReference type="SAM" id="MobiDB-lite"/>
    </source>
</evidence>
<accession>A0A9Q3JVU6</accession>
<dbReference type="EMBL" id="AVOT02083647">
    <property type="protein sequence ID" value="MBW0569006.1"/>
    <property type="molecule type" value="Genomic_DNA"/>
</dbReference>
<gene>
    <name evidence="2" type="ORF">O181_108721</name>
</gene>
<comment type="caution">
    <text evidence="2">The sequence shown here is derived from an EMBL/GenBank/DDBJ whole genome shotgun (WGS) entry which is preliminary data.</text>
</comment>
<proteinExistence type="predicted"/>